<evidence type="ECO:0000313" key="7">
    <source>
        <dbReference type="RefSeq" id="XP_032827042.1"/>
    </source>
</evidence>
<dbReference type="Proteomes" id="UP001318040">
    <property type="component" value="Chromosome 45"/>
</dbReference>
<keyword evidence="2" id="KW-0479">Metal-binding</keyword>
<feature type="domain" description="Peptidase M20 dimerisation" evidence="5">
    <location>
        <begin position="266"/>
        <end position="414"/>
    </location>
</feature>
<keyword evidence="3" id="KW-0378">Hydrolase</keyword>
<dbReference type="PANTHER" id="PTHR43270:SF4">
    <property type="entry name" value="CARNOSINE DIPEPTIDASE 2, ISOFORM A"/>
    <property type="match status" value="1"/>
</dbReference>
<feature type="region of interest" description="Disordered" evidence="4">
    <location>
        <begin position="1"/>
        <end position="20"/>
    </location>
</feature>
<dbReference type="AlphaFoldDB" id="A0AAJ7U2G1"/>
<evidence type="ECO:0000313" key="6">
    <source>
        <dbReference type="Proteomes" id="UP001318040"/>
    </source>
</evidence>
<sequence length="539" mass="59430">MRPLNPRRRDAGSSAAMDGEPTTQKWQIRLGICLLIAVMALPLRASSSESYMAKLFKHVDATQEQYVQELREWVAVQSVSAFAERRHDMIRMAEMAAERVRSLGGVAELAGVGNLTTPDGEVVQLPPVVLGTFGDDPAKPTVMAYGHLDVQPARKDDGWDSDPYVLTEKDGKLYGRGVSDNKAPVLAWLNSIEAFRSIGQPLPVNLRLVFESLEEVGSMGLAELLARRRHTFLRDVEHMCVSDSEWLSVGVPALSYGLRGNCYFFAEVTGTNKDLHSGTYGGSVHEALGDLVALMSSLESGAGNIAVPGLYDSVAPLTREEEEIYEKIHFDPEEFRKEIEAPALLYPTKDKILMHRWRYPALSLHGIEGAFADPGVKTVIPRRVLGKFSIRIVPNMDPDVVEDQVRRHLEAVFARRKSPNKLRVWAEVKAKPWVANVTDPLYTAGRRAFQAVHGREPDLIREGATIPIVADLERVVGKGIVLLPIGGADDAPHSQNEKVDRIHFINGIKVFAAFLHEVGQLPREPAAKDVGNSDVPPAQ</sequence>
<dbReference type="Gene3D" id="3.30.70.360">
    <property type="match status" value="1"/>
</dbReference>
<name>A0AAJ7U2G1_PETMA</name>
<dbReference type="CDD" id="cd05676">
    <property type="entry name" value="M20_dipept_like_CNDP"/>
    <property type="match status" value="1"/>
</dbReference>
<dbReference type="GO" id="GO:0016805">
    <property type="term" value="F:dipeptidase activity"/>
    <property type="evidence" value="ECO:0007669"/>
    <property type="project" value="TreeGrafter"/>
</dbReference>
<evidence type="ECO:0000259" key="5">
    <source>
        <dbReference type="Pfam" id="PF07687"/>
    </source>
</evidence>
<dbReference type="PANTHER" id="PTHR43270">
    <property type="entry name" value="BETA-ALA-HIS DIPEPTIDASE"/>
    <property type="match status" value="1"/>
</dbReference>
<dbReference type="Pfam" id="PF01546">
    <property type="entry name" value="Peptidase_M20"/>
    <property type="match status" value="1"/>
</dbReference>
<dbReference type="Gene3D" id="3.40.630.10">
    <property type="entry name" value="Zn peptidases"/>
    <property type="match status" value="1"/>
</dbReference>
<evidence type="ECO:0000256" key="3">
    <source>
        <dbReference type="ARBA" id="ARBA00022801"/>
    </source>
</evidence>
<dbReference type="InterPro" id="IPR002933">
    <property type="entry name" value="Peptidase_M20"/>
</dbReference>
<dbReference type="InterPro" id="IPR011650">
    <property type="entry name" value="Peptidase_M20_dimer"/>
</dbReference>
<proteinExistence type="predicted"/>
<evidence type="ECO:0000256" key="4">
    <source>
        <dbReference type="SAM" id="MobiDB-lite"/>
    </source>
</evidence>
<organism evidence="6 7">
    <name type="scientific">Petromyzon marinus</name>
    <name type="common">Sea lamprey</name>
    <dbReference type="NCBI Taxonomy" id="7757"/>
    <lineage>
        <taxon>Eukaryota</taxon>
        <taxon>Metazoa</taxon>
        <taxon>Chordata</taxon>
        <taxon>Craniata</taxon>
        <taxon>Vertebrata</taxon>
        <taxon>Cyclostomata</taxon>
        <taxon>Hyperoartia</taxon>
        <taxon>Petromyzontiformes</taxon>
        <taxon>Petromyzontidae</taxon>
        <taxon>Petromyzon</taxon>
    </lineage>
</organism>
<dbReference type="SUPFAM" id="SSF53187">
    <property type="entry name" value="Zn-dependent exopeptidases"/>
    <property type="match status" value="1"/>
</dbReference>
<evidence type="ECO:0000256" key="2">
    <source>
        <dbReference type="ARBA" id="ARBA00022723"/>
    </source>
</evidence>
<gene>
    <name evidence="7" type="primary">LOC116952102</name>
</gene>
<evidence type="ECO:0000256" key="1">
    <source>
        <dbReference type="ARBA" id="ARBA00022670"/>
    </source>
</evidence>
<dbReference type="GO" id="GO:0005829">
    <property type="term" value="C:cytosol"/>
    <property type="evidence" value="ECO:0007669"/>
    <property type="project" value="TreeGrafter"/>
</dbReference>
<reference evidence="7" key="1">
    <citation type="submission" date="2025-08" db="UniProtKB">
        <authorList>
            <consortium name="RefSeq"/>
        </authorList>
    </citation>
    <scope>IDENTIFICATION</scope>
    <source>
        <tissue evidence="7">Sperm</tissue>
    </source>
</reference>
<keyword evidence="6" id="KW-1185">Reference proteome</keyword>
<dbReference type="InterPro" id="IPR051458">
    <property type="entry name" value="Cyt/Met_Dipeptidase"/>
</dbReference>
<dbReference type="GO" id="GO:0046872">
    <property type="term" value="F:metal ion binding"/>
    <property type="evidence" value="ECO:0007669"/>
    <property type="project" value="UniProtKB-KW"/>
</dbReference>
<accession>A0AAJ7U2G1</accession>
<keyword evidence="1" id="KW-0645">Protease</keyword>
<protein>
    <submittedName>
        <fullName evidence="7">Cytosolic non-specific dipeptidase-like isoform X2</fullName>
    </submittedName>
</protein>
<dbReference type="RefSeq" id="XP_032827042.1">
    <property type="nucleotide sequence ID" value="XM_032971151.1"/>
</dbReference>
<dbReference type="GO" id="GO:0006508">
    <property type="term" value="P:proteolysis"/>
    <property type="evidence" value="ECO:0007669"/>
    <property type="project" value="UniProtKB-KW"/>
</dbReference>
<dbReference type="Pfam" id="PF07687">
    <property type="entry name" value="M20_dimer"/>
    <property type="match status" value="1"/>
</dbReference>